<dbReference type="InterPro" id="IPR008274">
    <property type="entry name" value="AldOxase/xan_DH_MoCoBD1"/>
</dbReference>
<keyword evidence="2" id="KW-0560">Oxidoreductase</keyword>
<evidence type="ECO:0000256" key="1">
    <source>
        <dbReference type="ARBA" id="ARBA00022505"/>
    </source>
</evidence>
<dbReference type="GO" id="GO:0016491">
    <property type="term" value="F:oxidoreductase activity"/>
    <property type="evidence" value="ECO:0007669"/>
    <property type="project" value="UniProtKB-KW"/>
</dbReference>
<dbReference type="Pfam" id="PF02738">
    <property type="entry name" value="MoCoBD_1"/>
    <property type="match status" value="1"/>
</dbReference>
<dbReference type="SUPFAM" id="SSF56003">
    <property type="entry name" value="Molybdenum cofactor-binding domain"/>
    <property type="match status" value="1"/>
</dbReference>
<reference evidence="5 6" key="1">
    <citation type="submission" date="2015-09" db="EMBL/GenBank/DDBJ databases">
        <title>Genome sequence, genome mining and natural product profiling of a biocontrol bacterium Streptomyces malaysiensis F913.</title>
        <authorList>
            <person name="Xu Y."/>
            <person name="Wei J."/>
            <person name="Xie J."/>
            <person name="Li T."/>
            <person name="Zhou Z."/>
        </authorList>
    </citation>
    <scope>NUCLEOTIDE SEQUENCE [LARGE SCALE GENOMIC DNA]</scope>
    <source>
        <strain evidence="5 6">F913</strain>
    </source>
</reference>
<dbReference type="PANTHER" id="PTHR11908">
    <property type="entry name" value="XANTHINE DEHYDROGENASE"/>
    <property type="match status" value="1"/>
</dbReference>
<organism evidence="5 6">
    <name type="scientific">Streptomyces malaysiensis</name>
    <dbReference type="NCBI Taxonomy" id="92644"/>
    <lineage>
        <taxon>Bacteria</taxon>
        <taxon>Bacillati</taxon>
        <taxon>Actinomycetota</taxon>
        <taxon>Actinomycetes</taxon>
        <taxon>Kitasatosporales</taxon>
        <taxon>Streptomycetaceae</taxon>
        <taxon>Streptomyces</taxon>
        <taxon>Streptomyces violaceusniger group</taxon>
    </lineage>
</organism>
<dbReference type="SUPFAM" id="SSF54665">
    <property type="entry name" value="CO dehydrogenase molybdoprotein N-domain-like"/>
    <property type="match status" value="1"/>
</dbReference>
<dbReference type="InterPro" id="IPR036856">
    <property type="entry name" value="Ald_Oxase/Xan_DH_a/b_sf"/>
</dbReference>
<evidence type="ECO:0000259" key="4">
    <source>
        <dbReference type="SMART" id="SM01008"/>
    </source>
</evidence>
<dbReference type="SMART" id="SM01008">
    <property type="entry name" value="Ald_Xan_dh_C"/>
    <property type="match status" value="1"/>
</dbReference>
<dbReference type="EMBL" id="LJIW01000001">
    <property type="protein sequence ID" value="PNG97108.1"/>
    <property type="molecule type" value="Genomic_DNA"/>
</dbReference>
<feature type="compositionally biased region" description="Low complexity" evidence="3">
    <location>
        <begin position="1"/>
        <end position="20"/>
    </location>
</feature>
<evidence type="ECO:0000313" key="6">
    <source>
        <dbReference type="Proteomes" id="UP000236520"/>
    </source>
</evidence>
<proteinExistence type="predicted"/>
<evidence type="ECO:0000256" key="2">
    <source>
        <dbReference type="ARBA" id="ARBA00023002"/>
    </source>
</evidence>
<gene>
    <name evidence="5" type="ORF">SMF913_13133</name>
</gene>
<accession>A0A2J7ZA03</accession>
<keyword evidence="6" id="KW-1185">Reference proteome</keyword>
<keyword evidence="1" id="KW-0500">Molybdenum</keyword>
<dbReference type="InterPro" id="IPR037165">
    <property type="entry name" value="AldOxase/xan_DH_Mopterin-bd_sf"/>
</dbReference>
<dbReference type="Pfam" id="PF20256">
    <property type="entry name" value="MoCoBD_2"/>
    <property type="match status" value="2"/>
</dbReference>
<dbReference type="RefSeq" id="WP_102934510.1">
    <property type="nucleotide sequence ID" value="NZ_LJIW01000001.1"/>
</dbReference>
<name>A0A2J7ZA03_STRMQ</name>
<dbReference type="Proteomes" id="UP000236520">
    <property type="component" value="Unassembled WGS sequence"/>
</dbReference>
<comment type="caution">
    <text evidence="5">The sequence shown here is derived from an EMBL/GenBank/DDBJ whole genome shotgun (WGS) entry which is preliminary data.</text>
</comment>
<feature type="region of interest" description="Disordered" evidence="3">
    <location>
        <begin position="1"/>
        <end position="48"/>
    </location>
</feature>
<sequence length="743" mass="78422">MTLSPASPSPASAEHPASGPEIPGTPASPAGTREPPLGAIGTARPRIEGPAKVSGAVRYASDEPMSGVAHGWVVTSTVTRGRIRDIDTSVALAMPGVVGVIDHRNAPEVNLEAGSFFGPDGGMHLLQSAEIPHSGRPIALVVADTAEQARSAALALRVTYDEEPYDVDFHREHPAARPATSFFGEDATVGDVDEELAASTVVVDESYATPEEHGAAMEPHAATAWWEDGRLQIIDSNQGPFLVAMTVATLFRLDPKQVRVRSAHVGGGFGSKSGGCGPQLVLAVMATGMFDRPVRVTLTRNQVFQTVSMRPATDQRVRIGADADGRLRAIDHTAAFEVSKLAEYLENCTELTNTLYAARAIRTRRTAVPIDILPPYSLRGPGATPGSFALESAMDEVAERLGIDPLELRLRNEPSAGPVSGLPFSRRNLVACLKEGARRFGWTTRDHRPRRRTEGHLLVGTGMAAMSFGAGALPSSASITAEADGTFTVAIGASDIGTGARTALTAVAAEALRADPERIRLLIADSDLGPAWGAGGSRGTTSWSWAITETAARLRSRLDGATLPLTVSFDTTESLGELALLERHSYGAVFSEVTVDPATGEVRVRRLLGMFAVGRVVNPLLARSQLVGGMIMGLSMALHEEGVRDRASGRHVNADFAGYHIAAHADVPDIEADFVPDYEPGDPSGIKGVGEIGTVSAAAAIANAVWHATGRRQRTLPIRLDRVLEEDPLPPPAPATMPARSIL</sequence>
<evidence type="ECO:0000256" key="3">
    <source>
        <dbReference type="SAM" id="MobiDB-lite"/>
    </source>
</evidence>
<dbReference type="GO" id="GO:0005506">
    <property type="term" value="F:iron ion binding"/>
    <property type="evidence" value="ECO:0007669"/>
    <property type="project" value="InterPro"/>
</dbReference>
<dbReference type="InterPro" id="IPR046867">
    <property type="entry name" value="AldOxase/xan_DH_MoCoBD2"/>
</dbReference>
<dbReference type="Pfam" id="PF01315">
    <property type="entry name" value="Ald_Xan_dh_C"/>
    <property type="match status" value="1"/>
</dbReference>
<protein>
    <recommendedName>
        <fullName evidence="4">Aldehyde oxidase/xanthine dehydrogenase a/b hammerhead domain-containing protein</fullName>
    </recommendedName>
</protein>
<dbReference type="Gene3D" id="3.30.365.10">
    <property type="entry name" value="Aldehyde oxidase/xanthine dehydrogenase, molybdopterin binding domain"/>
    <property type="match status" value="4"/>
</dbReference>
<evidence type="ECO:0000313" key="5">
    <source>
        <dbReference type="EMBL" id="PNG97108.1"/>
    </source>
</evidence>
<dbReference type="Gene3D" id="3.90.1170.50">
    <property type="entry name" value="Aldehyde oxidase/xanthine dehydrogenase, a/b hammerhead"/>
    <property type="match status" value="1"/>
</dbReference>
<dbReference type="InterPro" id="IPR016208">
    <property type="entry name" value="Ald_Oxase/xanthine_DH-like"/>
</dbReference>
<feature type="domain" description="Aldehyde oxidase/xanthine dehydrogenase a/b hammerhead" evidence="4">
    <location>
        <begin position="54"/>
        <end position="164"/>
    </location>
</feature>
<dbReference type="AlphaFoldDB" id="A0A2J7ZA03"/>
<dbReference type="PANTHER" id="PTHR11908:SF132">
    <property type="entry name" value="ALDEHYDE OXIDASE 1-RELATED"/>
    <property type="match status" value="1"/>
</dbReference>
<dbReference type="InterPro" id="IPR000674">
    <property type="entry name" value="Ald_Oxase/Xan_DH_a/b"/>
</dbReference>